<evidence type="ECO:0000313" key="4">
    <source>
        <dbReference type="EMBL" id="QTX32498.1"/>
    </source>
</evidence>
<feature type="transmembrane region" description="Helical" evidence="2">
    <location>
        <begin position="12"/>
        <end position="29"/>
    </location>
</feature>
<keyword evidence="1" id="KW-0175">Coiled coil</keyword>
<name>A0A9Q7EVJ1_9BACT</name>
<dbReference type="SMART" id="SM00471">
    <property type="entry name" value="HDc"/>
    <property type="match status" value="1"/>
</dbReference>
<proteinExistence type="predicted"/>
<keyword evidence="2" id="KW-0812">Transmembrane</keyword>
<dbReference type="EMBL" id="CP072943">
    <property type="protein sequence ID" value="QTX32498.1"/>
    <property type="molecule type" value="Genomic_DNA"/>
</dbReference>
<dbReference type="SUPFAM" id="SSF109604">
    <property type="entry name" value="HD-domain/PDEase-like"/>
    <property type="match status" value="1"/>
</dbReference>
<sequence>MVTLDSFRRRLLAASLLLVAVFSSLFLLWRRDLARGEREQALERRLALMGRDVLQTVDFHRRLLQGMSHVGFDARAFDGLSPSLCPFLVRTDVEGRIAESYRGPLGRGARLPLDLLSTPLAATSLLDERGRPLVVLAHPVGTEGWVVAGFSPSALFSRQDRLRQGEWALLLSPEGRVLVSMGEASLFPFGATMPTELLLSPRSTRTWLGVLQHFLVLPLPGEDFFVAVGYPESLIWQEALDRGLAAGGAVALGALSVLILIFPLFSSVLTSLTSLSTSLVEAEGTLTRAPDPVEAMEILRELGRRELPLARFAEFQAIEVSFGRLLEAVAREGEELAGLYEEASAMEEELSDSNRRLTRAMDRLGALLDLSRETQSAGDLDGAADGVARELGRLFGSPFTAIVALRSGEPFIWSWAGRPELREELVDSLRVASPGGLFSRFSVASRQGLKFFQFPVRTLRRLVGGVVVVLPAEGDEEGLRETMEPFLSHLAGLLHSRAMFVEVKEAYHDVSIRMQVFTQAYHEETGAHLGRIGDYALLFGSELGLSDDYLSDLRAFSQLHDVGKLRVPQAILSKPSALTEEEFEIVKGHTLWGAEILGDSPWFSMARDICLGHHERWCGGGYPRGLSGEAIPLAARIVSLCDVYDALRSRRSYKPPFSHERALRIILEGDGRVEPDYFDPRLLEILRRRGDDLARLFESRPDETPQE</sequence>
<dbReference type="KEGG" id="aram:KAR29_00675"/>
<evidence type="ECO:0000256" key="2">
    <source>
        <dbReference type="SAM" id="Phobius"/>
    </source>
</evidence>
<organism evidence="4 5">
    <name type="scientific">Aminithiophilus ramosus</name>
    <dbReference type="NCBI Taxonomy" id="3029084"/>
    <lineage>
        <taxon>Bacteria</taxon>
        <taxon>Thermotogati</taxon>
        <taxon>Synergistota</taxon>
        <taxon>Synergistia</taxon>
        <taxon>Synergistales</taxon>
        <taxon>Aminithiophilaceae</taxon>
        <taxon>Aminithiophilus</taxon>
    </lineage>
</organism>
<gene>
    <name evidence="4" type="ORF">KAR29_00675</name>
</gene>
<dbReference type="PROSITE" id="PS51832">
    <property type="entry name" value="HD_GYP"/>
    <property type="match status" value="1"/>
</dbReference>
<dbReference type="RefSeq" id="WP_274373735.1">
    <property type="nucleotide sequence ID" value="NZ_CP072943.1"/>
</dbReference>
<feature type="transmembrane region" description="Helical" evidence="2">
    <location>
        <begin position="244"/>
        <end position="265"/>
    </location>
</feature>
<dbReference type="AlphaFoldDB" id="A0A9Q7EVJ1"/>
<keyword evidence="2" id="KW-1133">Transmembrane helix</keyword>
<keyword evidence="5" id="KW-1185">Reference proteome</keyword>
<dbReference type="Pfam" id="PF13487">
    <property type="entry name" value="HD_5"/>
    <property type="match status" value="1"/>
</dbReference>
<dbReference type="PANTHER" id="PTHR45228:SF8">
    <property type="entry name" value="TWO-COMPONENT RESPONSE REGULATOR-RELATED"/>
    <property type="match status" value="1"/>
</dbReference>
<feature type="domain" description="HD-GYP" evidence="3">
    <location>
        <begin position="503"/>
        <end position="702"/>
    </location>
</feature>
<feature type="coiled-coil region" evidence="1">
    <location>
        <begin position="329"/>
        <end position="363"/>
    </location>
</feature>
<dbReference type="InterPro" id="IPR052020">
    <property type="entry name" value="Cyclic_di-GMP/3'3'-cGAMP_PDE"/>
</dbReference>
<dbReference type="PANTHER" id="PTHR45228">
    <property type="entry name" value="CYCLIC DI-GMP PHOSPHODIESTERASE TM_0186-RELATED"/>
    <property type="match status" value="1"/>
</dbReference>
<keyword evidence="2" id="KW-0472">Membrane</keyword>
<reference evidence="5" key="1">
    <citation type="submission" date="2021-04" db="EMBL/GenBank/DDBJ databases">
        <title>A novel Synergistetes isolate from a pyrite-forming mixed culture.</title>
        <authorList>
            <person name="Bunk B."/>
            <person name="Sproer C."/>
            <person name="Spring S."/>
            <person name="Pester M."/>
        </authorList>
    </citation>
    <scope>NUCLEOTIDE SEQUENCE [LARGE SCALE GENOMIC DNA]</scope>
    <source>
        <strain evidence="5">J.5.4.2-T.3.5.2</strain>
    </source>
</reference>
<accession>A0A9Q7EVJ1</accession>
<evidence type="ECO:0000256" key="1">
    <source>
        <dbReference type="SAM" id="Coils"/>
    </source>
</evidence>
<evidence type="ECO:0000313" key="5">
    <source>
        <dbReference type="Proteomes" id="UP000671879"/>
    </source>
</evidence>
<evidence type="ECO:0000259" key="3">
    <source>
        <dbReference type="PROSITE" id="PS51832"/>
    </source>
</evidence>
<protein>
    <submittedName>
        <fullName evidence="4">HD-GYP domain-containing protein</fullName>
    </submittedName>
</protein>
<dbReference type="InterPro" id="IPR003607">
    <property type="entry name" value="HD/PDEase_dom"/>
</dbReference>
<dbReference type="InterPro" id="IPR037522">
    <property type="entry name" value="HD_GYP_dom"/>
</dbReference>
<dbReference type="CDD" id="cd00077">
    <property type="entry name" value="HDc"/>
    <property type="match status" value="1"/>
</dbReference>
<dbReference type="Gene3D" id="1.10.3210.10">
    <property type="entry name" value="Hypothetical protein af1432"/>
    <property type="match status" value="1"/>
</dbReference>
<dbReference type="Proteomes" id="UP000671879">
    <property type="component" value="Chromosome"/>
</dbReference>